<sequence>MHTEEAVAILKLERRMTTRRSLKFVGQMCYELLYLYEENGKEEELSLGVTPYCHTNIQLNELYEFARDYCWDLYVYAGKSEQDLAQYLPRLCVRIFIIDSNKKIHTSEEMFNVSIDLGKQKNLHLTMLQQLFWRQSDDKEEKKDQKNDNKRSVEKIKQMMEEEEKQQINCLNDSRWTYLWFIFHNPPEKNNVCIDLLPFHSESFVSTNWIII</sequence>
<evidence type="ECO:0000313" key="2">
    <source>
        <dbReference type="Proteomes" id="UP000023152"/>
    </source>
</evidence>
<evidence type="ECO:0000313" key="1">
    <source>
        <dbReference type="EMBL" id="ETO32811.1"/>
    </source>
</evidence>
<organism evidence="1 2">
    <name type="scientific">Reticulomyxa filosa</name>
    <dbReference type="NCBI Taxonomy" id="46433"/>
    <lineage>
        <taxon>Eukaryota</taxon>
        <taxon>Sar</taxon>
        <taxon>Rhizaria</taxon>
        <taxon>Retaria</taxon>
        <taxon>Foraminifera</taxon>
        <taxon>Monothalamids</taxon>
        <taxon>Reticulomyxidae</taxon>
        <taxon>Reticulomyxa</taxon>
    </lineage>
</organism>
<dbReference type="Proteomes" id="UP000023152">
    <property type="component" value="Unassembled WGS sequence"/>
</dbReference>
<comment type="caution">
    <text evidence="1">The sequence shown here is derived from an EMBL/GenBank/DDBJ whole genome shotgun (WGS) entry which is preliminary data.</text>
</comment>
<accession>X6P3N6</accession>
<name>X6P3N6_RETFI</name>
<keyword evidence="2" id="KW-1185">Reference proteome</keyword>
<dbReference type="AlphaFoldDB" id="X6P3N6"/>
<protein>
    <submittedName>
        <fullName evidence="1">Uncharacterized protein</fullName>
    </submittedName>
</protein>
<dbReference type="EMBL" id="ASPP01003913">
    <property type="protein sequence ID" value="ETO32811.1"/>
    <property type="molecule type" value="Genomic_DNA"/>
</dbReference>
<proteinExistence type="predicted"/>
<reference evidence="1 2" key="1">
    <citation type="journal article" date="2013" name="Curr. Biol.">
        <title>The Genome of the Foraminiferan Reticulomyxa filosa.</title>
        <authorList>
            <person name="Glockner G."/>
            <person name="Hulsmann N."/>
            <person name="Schleicher M."/>
            <person name="Noegel A.A."/>
            <person name="Eichinger L."/>
            <person name="Gallinger C."/>
            <person name="Pawlowski J."/>
            <person name="Sierra R."/>
            <person name="Euteneuer U."/>
            <person name="Pillet L."/>
            <person name="Moustafa A."/>
            <person name="Platzer M."/>
            <person name="Groth M."/>
            <person name="Szafranski K."/>
            <person name="Schliwa M."/>
        </authorList>
    </citation>
    <scope>NUCLEOTIDE SEQUENCE [LARGE SCALE GENOMIC DNA]</scope>
</reference>
<gene>
    <name evidence="1" type="ORF">RFI_04307</name>
</gene>